<dbReference type="AlphaFoldDB" id="A0A379GH91"/>
<sequence length="47" mass="5515">MTKWAPIENKQKVFFDNYPGYLSSHDFERANDEELAQLAALIRQNSQ</sequence>
<proteinExistence type="predicted"/>
<evidence type="ECO:0000313" key="1">
    <source>
        <dbReference type="EMBL" id="SUC40408.1"/>
    </source>
</evidence>
<organism evidence="1 2">
    <name type="scientific">Proteus mirabilis</name>
    <dbReference type="NCBI Taxonomy" id="584"/>
    <lineage>
        <taxon>Bacteria</taxon>
        <taxon>Pseudomonadati</taxon>
        <taxon>Pseudomonadota</taxon>
        <taxon>Gammaproteobacteria</taxon>
        <taxon>Enterobacterales</taxon>
        <taxon>Morganellaceae</taxon>
        <taxon>Proteus</taxon>
    </lineage>
</organism>
<protein>
    <submittedName>
        <fullName evidence="1">Uncharacterized protein</fullName>
    </submittedName>
</protein>
<dbReference type="Proteomes" id="UP000254191">
    <property type="component" value="Unassembled WGS sequence"/>
</dbReference>
<reference evidence="1 2" key="1">
    <citation type="submission" date="2018-06" db="EMBL/GenBank/DDBJ databases">
        <authorList>
            <consortium name="Pathogen Informatics"/>
            <person name="Doyle S."/>
        </authorList>
    </citation>
    <scope>NUCLEOTIDE SEQUENCE [LARGE SCALE GENOMIC DNA]</scope>
    <source>
        <strain evidence="1 2">NCTC11938</strain>
    </source>
</reference>
<name>A0A379GH91_PROMI</name>
<gene>
    <name evidence="1" type="ORF">NCTC11938_04704</name>
</gene>
<accession>A0A379GH91</accession>
<dbReference type="EMBL" id="UGTS01000006">
    <property type="protein sequence ID" value="SUC40408.1"/>
    <property type="molecule type" value="Genomic_DNA"/>
</dbReference>
<evidence type="ECO:0000313" key="2">
    <source>
        <dbReference type="Proteomes" id="UP000254191"/>
    </source>
</evidence>